<feature type="region of interest" description="Disordered" evidence="3">
    <location>
        <begin position="220"/>
        <end position="253"/>
    </location>
</feature>
<dbReference type="GO" id="GO:0008168">
    <property type="term" value="F:methyltransferase activity"/>
    <property type="evidence" value="ECO:0007669"/>
    <property type="project" value="UniProtKB-KW"/>
</dbReference>
<feature type="compositionally biased region" description="Polar residues" evidence="3">
    <location>
        <begin position="227"/>
        <end position="237"/>
    </location>
</feature>
<dbReference type="PROSITE" id="PS00092">
    <property type="entry name" value="N6_MTASE"/>
    <property type="match status" value="1"/>
</dbReference>
<reference evidence="5" key="1">
    <citation type="journal article" date="2012" name="Proc. Natl. Acad. Sci. U.S.A.">
        <title>Antigenic diversity is generated by distinct evolutionary mechanisms in African trypanosome species.</title>
        <authorList>
            <person name="Jackson A.P."/>
            <person name="Berry A."/>
            <person name="Aslett M."/>
            <person name="Allison H.C."/>
            <person name="Burton P."/>
            <person name="Vavrova-Anderson J."/>
            <person name="Brown R."/>
            <person name="Browne H."/>
            <person name="Corton N."/>
            <person name="Hauser H."/>
            <person name="Gamble J."/>
            <person name="Gilderthorp R."/>
            <person name="Marcello L."/>
            <person name="McQuillan J."/>
            <person name="Otto T.D."/>
            <person name="Quail M.A."/>
            <person name="Sanders M.J."/>
            <person name="van Tonder A."/>
            <person name="Ginger M.L."/>
            <person name="Field M.C."/>
            <person name="Barry J.D."/>
            <person name="Hertz-Fowler C."/>
            <person name="Berriman M."/>
        </authorList>
    </citation>
    <scope>NUCLEOTIDE SEQUENCE</scope>
    <source>
        <strain evidence="5">IL3000</strain>
    </source>
</reference>
<gene>
    <name evidence="5" type="ORF">TCIL3000_5_110</name>
</gene>
<name>G0UMC2_TRYCI</name>
<sequence length="758" mass="82610">MRFLCWFACSPTLRAFCVAEIRAAADALGEVIEFLECPPWLLADSTQSLFCVIEATSVEAARHIAGRCVLVRAVYRLIAAAATVDELLFVCSVQQRRSVALRGINGDVSGVNTVDTACGSEEAEAKRWLHGAPYRVVLRQHQKTSLQRVERVLDPEDRVEHDPTADACYSNASDAVKADDDHNVGGSVAVAVRVEAVGRHCPVEEKDALASRVADALGVSRRKAATDASSRGKNGSVCSDDAEERNGEGGEEELPCSDVYLFLEHAAENAPPGAPPTWSPSGPVRRAFCGILVATSARQHILSRYSLQRRPYIGTTSMPPEPAFVMAHLACVRRGGLIFDPFAGTCGILVAAAHYGAMTFAGDVDGRAMQRGTQRGLRSAQQRQQRSMAVKMIGESTLQRLGIPLEEALERPSVRTNFQLYGFAPPERVRMNFAKWDELLRSDRRMATKEGNSDGTVLASANGRVDVGTIDGGVASGHARGGFLDAIVTDPPYGIRERRETAVVKPLTPDATRVDAEGTNNIADLNASIGSRTATGSADAGVLADASSRPSKAPVVASYSVSDIVLDLMLFAAEALVVGGRLVLWYPSSSTGYCDDELPFHPSLQLLHNIPQQVSLKIVRRLLVFVKSQPAPAVRLTRESCMGSREAQNLRQLMDQTDLPENEAYTHYREKLMRKRVASQRFHSMRMEAGENCRDEPDSNAHQEGERRSPNSSRAALPQLCEEPERNALDAGGVQRRHMTKRERQEFIVSNREKKLSG</sequence>
<dbReference type="Gene3D" id="3.40.50.150">
    <property type="entry name" value="Vaccinia Virus protein VP39"/>
    <property type="match status" value="1"/>
</dbReference>
<proteinExistence type="predicted"/>
<evidence type="ECO:0000256" key="4">
    <source>
        <dbReference type="SAM" id="SignalP"/>
    </source>
</evidence>
<dbReference type="SUPFAM" id="SSF53335">
    <property type="entry name" value="S-adenosyl-L-methionine-dependent methyltransferases"/>
    <property type="match status" value="1"/>
</dbReference>
<feature type="compositionally biased region" description="Basic and acidic residues" evidence="3">
    <location>
        <begin position="742"/>
        <end position="758"/>
    </location>
</feature>
<dbReference type="InterPro" id="IPR029063">
    <property type="entry name" value="SAM-dependent_MTases_sf"/>
</dbReference>
<dbReference type="GO" id="GO:0032259">
    <property type="term" value="P:methylation"/>
    <property type="evidence" value="ECO:0007669"/>
    <property type="project" value="UniProtKB-KW"/>
</dbReference>
<organism evidence="5">
    <name type="scientific">Trypanosoma congolense (strain IL3000)</name>
    <dbReference type="NCBI Taxonomy" id="1068625"/>
    <lineage>
        <taxon>Eukaryota</taxon>
        <taxon>Discoba</taxon>
        <taxon>Euglenozoa</taxon>
        <taxon>Kinetoplastea</taxon>
        <taxon>Metakinetoplastina</taxon>
        <taxon>Trypanosomatida</taxon>
        <taxon>Trypanosomatidae</taxon>
        <taxon>Trypanosoma</taxon>
        <taxon>Nannomonas</taxon>
    </lineage>
</organism>
<feature type="chain" id="PRO_5013379665" evidence="4">
    <location>
        <begin position="16"/>
        <end position="758"/>
    </location>
</feature>
<evidence type="ECO:0000256" key="2">
    <source>
        <dbReference type="ARBA" id="ARBA00022679"/>
    </source>
</evidence>
<feature type="region of interest" description="Disordered" evidence="3">
    <location>
        <begin position="689"/>
        <end position="758"/>
    </location>
</feature>
<keyword evidence="1" id="KW-0489">Methyltransferase</keyword>
<keyword evidence="2" id="KW-0808">Transferase</keyword>
<evidence type="ECO:0000256" key="1">
    <source>
        <dbReference type="ARBA" id="ARBA00022603"/>
    </source>
</evidence>
<protein>
    <submittedName>
        <fullName evidence="5">Uncharacterized protein TCIL3000_5_110</fullName>
    </submittedName>
</protein>
<dbReference type="GO" id="GO:0003676">
    <property type="term" value="F:nucleic acid binding"/>
    <property type="evidence" value="ECO:0007669"/>
    <property type="project" value="InterPro"/>
</dbReference>
<dbReference type="InterPro" id="IPR002052">
    <property type="entry name" value="DNA_methylase_N6_adenine_CS"/>
</dbReference>
<keyword evidence="4" id="KW-0732">Signal</keyword>
<dbReference type="EMBL" id="HE575318">
    <property type="protein sequence ID" value="CCC90328.1"/>
    <property type="molecule type" value="Genomic_DNA"/>
</dbReference>
<dbReference type="VEuPathDB" id="TriTrypDB:TcIL3000_5_110"/>
<dbReference type="PANTHER" id="PTHR13370">
    <property type="entry name" value="RNA METHYLASE-RELATED"/>
    <property type="match status" value="1"/>
</dbReference>
<feature type="signal peptide" evidence="4">
    <location>
        <begin position="1"/>
        <end position="15"/>
    </location>
</feature>
<evidence type="ECO:0000256" key="3">
    <source>
        <dbReference type="SAM" id="MobiDB-lite"/>
    </source>
</evidence>
<evidence type="ECO:0000313" key="5">
    <source>
        <dbReference type="EMBL" id="CCC90328.1"/>
    </source>
</evidence>
<accession>G0UMC2</accession>
<dbReference type="GO" id="GO:0005737">
    <property type="term" value="C:cytoplasm"/>
    <property type="evidence" value="ECO:0007669"/>
    <property type="project" value="TreeGrafter"/>
</dbReference>
<feature type="compositionally biased region" description="Basic and acidic residues" evidence="3">
    <location>
        <begin position="689"/>
        <end position="709"/>
    </location>
</feature>
<dbReference type="PANTHER" id="PTHR13370:SF3">
    <property type="entry name" value="TRNA (GUANINE(10)-N2)-METHYLTRANSFERASE HOMOLOG"/>
    <property type="match status" value="1"/>
</dbReference>
<dbReference type="AlphaFoldDB" id="G0UMC2"/>